<comment type="caution">
    <text evidence="3">The sequence shown here is derived from an EMBL/GenBank/DDBJ whole genome shotgun (WGS) entry which is preliminary data.</text>
</comment>
<name>A0A7W6G998_9HYPH</name>
<feature type="domain" description="VTT" evidence="2">
    <location>
        <begin position="24"/>
        <end position="143"/>
    </location>
</feature>
<dbReference type="Pfam" id="PF09335">
    <property type="entry name" value="VTT_dom"/>
    <property type="match status" value="1"/>
</dbReference>
<dbReference type="PANTHER" id="PTHR42709">
    <property type="entry name" value="ALKALINE PHOSPHATASE LIKE PROTEIN"/>
    <property type="match status" value="1"/>
</dbReference>
<feature type="transmembrane region" description="Helical" evidence="1">
    <location>
        <begin position="39"/>
        <end position="62"/>
    </location>
</feature>
<reference evidence="3 4" key="1">
    <citation type="submission" date="2020-08" db="EMBL/GenBank/DDBJ databases">
        <title>Genomic Encyclopedia of Type Strains, Phase IV (KMG-IV): sequencing the most valuable type-strain genomes for metagenomic binning, comparative biology and taxonomic classification.</title>
        <authorList>
            <person name="Goeker M."/>
        </authorList>
    </citation>
    <scope>NUCLEOTIDE SEQUENCE [LARGE SCALE GENOMIC DNA]</scope>
    <source>
        <strain evidence="3 4">DSM 26575</strain>
    </source>
</reference>
<accession>A0A7W6G998</accession>
<sequence>MSIEQLIEHYGIVAIFLGTAIEGETAAFLGGIISHRGLISYWSASLMASAGSFAGDQIWFFAGRYAARWRVVRKLTATPTLTQVTSLLERYPTGFILAFRFLVGLRTISPIVIGTTRISTGKFVVLNAVAALIWGQLFTALGYLFGQGIERILGRLPLQHHLVMAIGAAAIVAGAALVFRRIFRKATLSAGRS</sequence>
<dbReference type="AlphaFoldDB" id="A0A7W6G998"/>
<keyword evidence="1" id="KW-0812">Transmembrane</keyword>
<feature type="transmembrane region" description="Helical" evidence="1">
    <location>
        <begin position="123"/>
        <end position="146"/>
    </location>
</feature>
<evidence type="ECO:0000313" key="4">
    <source>
        <dbReference type="Proteomes" id="UP000582090"/>
    </source>
</evidence>
<keyword evidence="4" id="KW-1185">Reference proteome</keyword>
<dbReference type="PANTHER" id="PTHR42709:SF2">
    <property type="entry name" value="INNER MEMBRANE PROTEIN YOHD"/>
    <property type="match status" value="1"/>
</dbReference>
<dbReference type="GO" id="GO:0005886">
    <property type="term" value="C:plasma membrane"/>
    <property type="evidence" value="ECO:0007669"/>
    <property type="project" value="TreeGrafter"/>
</dbReference>
<protein>
    <submittedName>
        <fullName evidence="3">Membrane protein DedA with SNARE-associated domain</fullName>
    </submittedName>
</protein>
<dbReference type="RefSeq" id="WP_183898270.1">
    <property type="nucleotide sequence ID" value="NZ_JACIDW010000001.1"/>
</dbReference>
<organism evidence="3 4">
    <name type="scientific">Rhizobium metallidurans</name>
    <dbReference type="NCBI Taxonomy" id="1265931"/>
    <lineage>
        <taxon>Bacteria</taxon>
        <taxon>Pseudomonadati</taxon>
        <taxon>Pseudomonadota</taxon>
        <taxon>Alphaproteobacteria</taxon>
        <taxon>Hyphomicrobiales</taxon>
        <taxon>Rhizobiaceae</taxon>
        <taxon>Rhizobium/Agrobacterium group</taxon>
        <taxon>Rhizobium</taxon>
    </lineage>
</organism>
<feature type="transmembrane region" description="Helical" evidence="1">
    <location>
        <begin position="158"/>
        <end position="179"/>
    </location>
</feature>
<keyword evidence="1" id="KW-1133">Transmembrane helix</keyword>
<dbReference type="InterPro" id="IPR051311">
    <property type="entry name" value="DedA_domain"/>
</dbReference>
<dbReference type="InterPro" id="IPR032816">
    <property type="entry name" value="VTT_dom"/>
</dbReference>
<dbReference type="EMBL" id="JACIDW010000001">
    <property type="protein sequence ID" value="MBB3962529.1"/>
    <property type="molecule type" value="Genomic_DNA"/>
</dbReference>
<keyword evidence="1" id="KW-0472">Membrane</keyword>
<proteinExistence type="predicted"/>
<dbReference type="Proteomes" id="UP000582090">
    <property type="component" value="Unassembled WGS sequence"/>
</dbReference>
<evidence type="ECO:0000256" key="1">
    <source>
        <dbReference type="SAM" id="Phobius"/>
    </source>
</evidence>
<evidence type="ECO:0000313" key="3">
    <source>
        <dbReference type="EMBL" id="MBB3962529.1"/>
    </source>
</evidence>
<feature type="transmembrane region" description="Helical" evidence="1">
    <location>
        <begin position="12"/>
        <end position="33"/>
    </location>
</feature>
<evidence type="ECO:0000259" key="2">
    <source>
        <dbReference type="Pfam" id="PF09335"/>
    </source>
</evidence>
<gene>
    <name evidence="3" type="ORF">GGQ67_000147</name>
</gene>